<protein>
    <submittedName>
        <fullName evidence="2">Uncharacterized protein</fullName>
    </submittedName>
</protein>
<reference evidence="3" key="1">
    <citation type="submission" date="2016-10" db="EMBL/GenBank/DDBJ databases">
        <authorList>
            <person name="Varghese N."/>
            <person name="Submissions S."/>
        </authorList>
    </citation>
    <scope>NUCLEOTIDE SEQUENCE [LARGE SCALE GENOMIC DNA]</scope>
    <source>
        <strain evidence="3">DSM 45422</strain>
    </source>
</reference>
<evidence type="ECO:0000313" key="2">
    <source>
        <dbReference type="EMBL" id="SDX28567.1"/>
    </source>
</evidence>
<keyword evidence="3" id="KW-1185">Reference proteome</keyword>
<feature type="transmembrane region" description="Helical" evidence="1">
    <location>
        <begin position="30"/>
        <end position="48"/>
    </location>
</feature>
<dbReference type="AlphaFoldDB" id="A0A1H3AFR2"/>
<dbReference type="EMBL" id="FNOT01000001">
    <property type="protein sequence ID" value="SDX28567.1"/>
    <property type="molecule type" value="Genomic_DNA"/>
</dbReference>
<accession>A0A1H3AFR2</accession>
<feature type="transmembrane region" description="Helical" evidence="1">
    <location>
        <begin position="60"/>
        <end position="79"/>
    </location>
</feature>
<dbReference type="Proteomes" id="UP000198921">
    <property type="component" value="Unassembled WGS sequence"/>
</dbReference>
<name>A0A1H3AFR2_9ACTN</name>
<feature type="transmembrane region" description="Helical" evidence="1">
    <location>
        <begin position="154"/>
        <end position="175"/>
    </location>
</feature>
<evidence type="ECO:0000313" key="3">
    <source>
        <dbReference type="Proteomes" id="UP000198921"/>
    </source>
</evidence>
<keyword evidence="1" id="KW-1133">Transmembrane helix</keyword>
<organism evidence="2 3">
    <name type="scientific">Geodermatophilus africanus</name>
    <dbReference type="NCBI Taxonomy" id="1137993"/>
    <lineage>
        <taxon>Bacteria</taxon>
        <taxon>Bacillati</taxon>
        <taxon>Actinomycetota</taxon>
        <taxon>Actinomycetes</taxon>
        <taxon>Geodermatophilales</taxon>
        <taxon>Geodermatophilaceae</taxon>
        <taxon>Geodermatophilus</taxon>
    </lineage>
</organism>
<sequence>MDRAALLGTALAAVVALSFSGEGAWDWLGATAGIALLAVLAAFFRLPAGGGLAPGLRGELAAFSAVAALAATLVIAPLLQAVLAATTDAGRTCHASAAVAAGALQGDGSLRRGAELAVSRGDAGVTTATDALSRAAANERRTVMGDCIGAVTSGWLWAPAAGMAAVGYASAWWLVRRRHARAPHD</sequence>
<keyword evidence="1" id="KW-0812">Transmembrane</keyword>
<evidence type="ECO:0000256" key="1">
    <source>
        <dbReference type="SAM" id="Phobius"/>
    </source>
</evidence>
<gene>
    <name evidence="2" type="ORF">SAMN05660209_00037</name>
</gene>
<keyword evidence="1" id="KW-0472">Membrane</keyword>
<proteinExistence type="predicted"/>